<dbReference type="EMBL" id="JAKTMA010000014">
    <property type="protein sequence ID" value="MCR0233011.1"/>
    <property type="molecule type" value="Genomic_DNA"/>
</dbReference>
<evidence type="ECO:0000259" key="4">
    <source>
        <dbReference type="PROSITE" id="PS50949"/>
    </source>
</evidence>
<dbReference type="CDD" id="cd07377">
    <property type="entry name" value="WHTH_GntR"/>
    <property type="match status" value="1"/>
</dbReference>
<reference evidence="5 8" key="1">
    <citation type="submission" date="2014-08" db="EMBL/GenBank/DDBJ databases">
        <title>Clostridium innocuum, an unnegligible vancomycin-resistant pathogen causing extra-intestinal infections.</title>
        <authorList>
            <person name="Feng Y."/>
            <person name="Chiu C.-H."/>
        </authorList>
    </citation>
    <scope>NUCLEOTIDE SEQUENCE [LARGE SCALE GENOMIC DNA]</scope>
    <source>
        <strain evidence="5 8">AN88</strain>
    </source>
</reference>
<evidence type="ECO:0000256" key="2">
    <source>
        <dbReference type="ARBA" id="ARBA00023125"/>
    </source>
</evidence>
<dbReference type="PANTHER" id="PTHR44846:SF1">
    <property type="entry name" value="MANNOSYL-D-GLYCERATE TRANSPORT_METABOLISM SYSTEM REPRESSOR MNGR-RELATED"/>
    <property type="match status" value="1"/>
</dbReference>
<dbReference type="Proteomes" id="UP000604383">
    <property type="component" value="Unassembled WGS sequence"/>
</dbReference>
<dbReference type="AlphaFoldDB" id="A0A099I4Z8"/>
<dbReference type="Gene3D" id="3.40.1410.10">
    <property type="entry name" value="Chorismate lyase-like"/>
    <property type="match status" value="1"/>
</dbReference>
<accession>A0A099I4Z8</accession>
<protein>
    <submittedName>
        <fullName evidence="5 6">Transcriptional regulator</fullName>
    </submittedName>
    <submittedName>
        <fullName evidence="7">UTRA domain-containing protein</fullName>
    </submittedName>
</protein>
<dbReference type="GO" id="GO:0003677">
    <property type="term" value="F:DNA binding"/>
    <property type="evidence" value="ECO:0007669"/>
    <property type="project" value="UniProtKB-KW"/>
</dbReference>
<keyword evidence="3" id="KW-0804">Transcription</keyword>
<feature type="domain" description="HTH gntR-type" evidence="4">
    <location>
        <begin position="17"/>
        <end position="85"/>
    </location>
</feature>
<reference evidence="6" key="3">
    <citation type="journal article" date="2022" name="Clin. Infect. Dis.">
        <title>Association between Clostridium innocuum and antibiotic-associated diarrhea in adults and children: A cross-sectional study and comparative genomics analysis.</title>
        <authorList>
            <person name="Cherny K.E."/>
            <person name="Muscat E.B."/>
            <person name="Balaji A."/>
            <person name="Mukherjee J."/>
            <person name="Ozer E.A."/>
            <person name="Angarone M.P."/>
            <person name="Hauser A.R."/>
            <person name="Sichel J.S."/>
            <person name="Amponsah E."/>
            <person name="Kociolek L.K."/>
        </authorList>
    </citation>
    <scope>NUCLEOTIDE SEQUENCE</scope>
    <source>
        <strain evidence="6">NU1-AC-029v</strain>
    </source>
</reference>
<dbReference type="SMART" id="SM00866">
    <property type="entry name" value="UTRA"/>
    <property type="match status" value="1"/>
</dbReference>
<dbReference type="Proteomes" id="UP000030008">
    <property type="component" value="Unassembled WGS sequence"/>
</dbReference>
<dbReference type="InterPro" id="IPR036388">
    <property type="entry name" value="WH-like_DNA-bd_sf"/>
</dbReference>
<name>A0A099I4Z8_CLOIN</name>
<dbReference type="SUPFAM" id="SSF64288">
    <property type="entry name" value="Chorismate lyase-like"/>
    <property type="match status" value="1"/>
</dbReference>
<evidence type="ECO:0000313" key="6">
    <source>
        <dbReference type="EMBL" id="MCR0233011.1"/>
    </source>
</evidence>
<keyword evidence="2" id="KW-0238">DNA-binding</keyword>
<keyword evidence="1" id="KW-0805">Transcription regulation</keyword>
<evidence type="ECO:0000313" key="7">
    <source>
        <dbReference type="EMBL" id="MZH57651.1"/>
    </source>
</evidence>
<gene>
    <name evidence="5" type="ORF">CIAN88_17595</name>
    <name evidence="7" type="ORF">GT664_18305</name>
    <name evidence="6" type="ORF">MKC95_09565</name>
</gene>
<dbReference type="GO" id="GO:0045892">
    <property type="term" value="P:negative regulation of DNA-templated transcription"/>
    <property type="evidence" value="ECO:0007669"/>
    <property type="project" value="TreeGrafter"/>
</dbReference>
<proteinExistence type="predicted"/>
<reference evidence="7" key="2">
    <citation type="journal article" date="2019" name="Nat. Med.">
        <title>A library of human gut bacterial isolates paired with longitudinal multiomics data enables mechanistic microbiome research.</title>
        <authorList>
            <person name="Poyet M."/>
            <person name="Groussin M."/>
            <person name="Gibbons S.M."/>
            <person name="Avila-Pacheco J."/>
            <person name="Jiang X."/>
            <person name="Kearney S.M."/>
            <person name="Perrotta A.R."/>
            <person name="Berdy B."/>
            <person name="Zhao S."/>
            <person name="Lieberman T.D."/>
            <person name="Swanson P.K."/>
            <person name="Smith M."/>
            <person name="Roesemann S."/>
            <person name="Alexander J.E."/>
            <person name="Rich S.A."/>
            <person name="Livny J."/>
            <person name="Vlamakis H."/>
            <person name="Clish C."/>
            <person name="Bullock K."/>
            <person name="Deik A."/>
            <person name="Scott J."/>
            <person name="Pierce K.A."/>
            <person name="Xavier R.J."/>
            <person name="Alm E.J."/>
        </authorList>
    </citation>
    <scope>NUCLEOTIDE SEQUENCE</scope>
    <source>
        <strain evidence="7">BIOML-A12</strain>
    </source>
</reference>
<dbReference type="InterPro" id="IPR028978">
    <property type="entry name" value="Chorismate_lyase_/UTRA_dom_sf"/>
</dbReference>
<dbReference type="Proteomes" id="UP001203972">
    <property type="component" value="Unassembled WGS sequence"/>
</dbReference>
<dbReference type="EMBL" id="WWTN01000040">
    <property type="protein sequence ID" value="MZH57651.1"/>
    <property type="molecule type" value="Genomic_DNA"/>
</dbReference>
<dbReference type="PROSITE" id="PS50949">
    <property type="entry name" value="HTH_GNTR"/>
    <property type="match status" value="1"/>
</dbReference>
<dbReference type="EMBL" id="JQIF01000092">
    <property type="protein sequence ID" value="KGJ51918.1"/>
    <property type="molecule type" value="Genomic_DNA"/>
</dbReference>
<evidence type="ECO:0000313" key="8">
    <source>
        <dbReference type="Proteomes" id="UP000030008"/>
    </source>
</evidence>
<dbReference type="Gene3D" id="1.10.10.10">
    <property type="entry name" value="Winged helix-like DNA-binding domain superfamily/Winged helix DNA-binding domain"/>
    <property type="match status" value="1"/>
</dbReference>
<dbReference type="SMART" id="SM00345">
    <property type="entry name" value="HTH_GNTR"/>
    <property type="match status" value="1"/>
</dbReference>
<organism evidence="5 8">
    <name type="scientific">Clostridium innocuum</name>
    <dbReference type="NCBI Taxonomy" id="1522"/>
    <lineage>
        <taxon>Bacteria</taxon>
        <taxon>Bacillati</taxon>
        <taxon>Bacillota</taxon>
        <taxon>Clostridia</taxon>
        <taxon>Eubacteriales</taxon>
        <taxon>Clostridiaceae</taxon>
        <taxon>Clostridium</taxon>
    </lineage>
</organism>
<evidence type="ECO:0000256" key="3">
    <source>
        <dbReference type="ARBA" id="ARBA00023163"/>
    </source>
</evidence>
<sequence>MDERIAKQFTISKASPVPLYFQLKTQLVELLKQGIFQAGDKLPTEAEFCELLDISRPTVRQAFSELINEGYITRHKAKGTFVSRPKIEGYFFQKLGSFDEEMRSLHLTPSTRVIVSEVIELPEECVEIYPKSKRVFHLQRLRYADHEEMVLVNTFVPYEHFLDIELEDFEQSSLYDIFSQKYQTEVAYVDRTVEARKAGQRERTILNMEEDGVLMHVETVAYTQQDEPVEYSIAEYRGDRNKFKMRLIRREN</sequence>
<evidence type="ECO:0000313" key="5">
    <source>
        <dbReference type="EMBL" id="KGJ51918.1"/>
    </source>
</evidence>
<evidence type="ECO:0000256" key="1">
    <source>
        <dbReference type="ARBA" id="ARBA00023015"/>
    </source>
</evidence>
<dbReference type="InterPro" id="IPR050679">
    <property type="entry name" value="Bact_HTH_transcr_reg"/>
</dbReference>
<dbReference type="GO" id="GO:0003700">
    <property type="term" value="F:DNA-binding transcription factor activity"/>
    <property type="evidence" value="ECO:0007669"/>
    <property type="project" value="InterPro"/>
</dbReference>
<dbReference type="RefSeq" id="WP_008818691.1">
    <property type="nucleotide sequence ID" value="NZ_AP025565.1"/>
</dbReference>
<dbReference type="SUPFAM" id="SSF46785">
    <property type="entry name" value="Winged helix' DNA-binding domain"/>
    <property type="match status" value="1"/>
</dbReference>
<comment type="caution">
    <text evidence="5">The sequence shown here is derived from an EMBL/GenBank/DDBJ whole genome shotgun (WGS) entry which is preliminary data.</text>
</comment>
<dbReference type="InterPro" id="IPR036390">
    <property type="entry name" value="WH_DNA-bd_sf"/>
</dbReference>
<dbReference type="InterPro" id="IPR000524">
    <property type="entry name" value="Tscrpt_reg_HTH_GntR"/>
</dbReference>
<dbReference type="Pfam" id="PF00392">
    <property type="entry name" value="GntR"/>
    <property type="match status" value="1"/>
</dbReference>
<dbReference type="PRINTS" id="PR00035">
    <property type="entry name" value="HTHGNTR"/>
</dbReference>
<dbReference type="Pfam" id="PF07702">
    <property type="entry name" value="UTRA"/>
    <property type="match status" value="1"/>
</dbReference>
<dbReference type="PANTHER" id="PTHR44846">
    <property type="entry name" value="MANNOSYL-D-GLYCERATE TRANSPORT/METABOLISM SYSTEM REPRESSOR MNGR-RELATED"/>
    <property type="match status" value="1"/>
</dbReference>
<dbReference type="InterPro" id="IPR011663">
    <property type="entry name" value="UTRA"/>
</dbReference>